<dbReference type="GO" id="GO:0032977">
    <property type="term" value="F:membrane insertase activity"/>
    <property type="evidence" value="ECO:0007669"/>
    <property type="project" value="InterPro"/>
</dbReference>
<evidence type="ECO:0000256" key="7">
    <source>
        <dbReference type="ARBA" id="ARBA00023128"/>
    </source>
</evidence>
<evidence type="ECO:0000256" key="8">
    <source>
        <dbReference type="ARBA" id="ARBA00023136"/>
    </source>
</evidence>
<evidence type="ECO:0000259" key="11">
    <source>
        <dbReference type="Pfam" id="PF02096"/>
    </source>
</evidence>
<evidence type="ECO:0000256" key="2">
    <source>
        <dbReference type="ARBA" id="ARBA00009877"/>
    </source>
</evidence>
<feature type="transmembrane region" description="Helical" evidence="10">
    <location>
        <begin position="104"/>
        <end position="126"/>
    </location>
</feature>
<keyword evidence="3 9" id="KW-0812">Transmembrane</keyword>
<sequence length="375" mass="41715">MFKTATLRASQLVRPRYVLSKPIGLGWTSIRYSSNNSVTPNVSSEIQSTLPSFDTSTVDQLTQVAGNTSDQIGYLSSIGMANSWVWPTGLLQNVLEHVHVYAGLPWWGTICTVTILVRLLLFPLYVKYSDNIGKTTKIKPELDAINAKLLSSSDTVNTQMLAVERKRLLLENGIKNRYLIVPVLQLPLAISFFSGLRQMANYPVEGFSTQGILWFTDLSQADPYLGLQCLAAAMFVSLSRLGGESGAQQFSPLMKKVFTFLPLLSIPATMSLSSGVVLYLAVNAFCSFIQTTLLRNAWVRRKLNITESVKHAAVDPNAPQKGIIQLLKDNIRSAKEQAEKRAEMKVKAMDMEKAIKQQKLDSRIKIVQRSQLKKK</sequence>
<evidence type="ECO:0000256" key="4">
    <source>
        <dbReference type="ARBA" id="ARBA00022792"/>
    </source>
</evidence>
<evidence type="ECO:0000256" key="6">
    <source>
        <dbReference type="ARBA" id="ARBA00022989"/>
    </source>
</evidence>
<name>A0A0X8HVH4_9SACH</name>
<accession>A0A0X8HVH4</accession>
<dbReference type="OrthoDB" id="2148490at2759"/>
<dbReference type="RefSeq" id="XP_017989223.1">
    <property type="nucleotide sequence ID" value="XM_018133614.1"/>
</dbReference>
<dbReference type="AlphaFoldDB" id="A0A0X8HVH4"/>
<evidence type="ECO:0000256" key="10">
    <source>
        <dbReference type="SAM" id="Phobius"/>
    </source>
</evidence>
<evidence type="ECO:0000256" key="5">
    <source>
        <dbReference type="ARBA" id="ARBA00022946"/>
    </source>
</evidence>
<dbReference type="InterPro" id="IPR028055">
    <property type="entry name" value="YidC/Oxa/ALB_C"/>
</dbReference>
<dbReference type="GO" id="GO:0005743">
    <property type="term" value="C:mitochondrial inner membrane"/>
    <property type="evidence" value="ECO:0007669"/>
    <property type="project" value="UniProtKB-SubCell"/>
</dbReference>
<organism evidence="12 13">
    <name type="scientific">Eremothecium sinecaudum</name>
    <dbReference type="NCBI Taxonomy" id="45286"/>
    <lineage>
        <taxon>Eukaryota</taxon>
        <taxon>Fungi</taxon>
        <taxon>Dikarya</taxon>
        <taxon>Ascomycota</taxon>
        <taxon>Saccharomycotina</taxon>
        <taxon>Saccharomycetes</taxon>
        <taxon>Saccharomycetales</taxon>
        <taxon>Saccharomycetaceae</taxon>
        <taxon>Eremothecium</taxon>
    </lineage>
</organism>
<dbReference type="Pfam" id="PF02096">
    <property type="entry name" value="60KD_IMP"/>
    <property type="match status" value="1"/>
</dbReference>
<dbReference type="PANTHER" id="PTHR12428:SF66">
    <property type="entry name" value="MITOCHONDRIAL INNER MEMBRANE PROTEIN OXA1L"/>
    <property type="match status" value="1"/>
</dbReference>
<dbReference type="InterPro" id="IPR001708">
    <property type="entry name" value="YidC/ALB3/OXA1/COX18"/>
</dbReference>
<keyword evidence="5" id="KW-0809">Transit peptide</keyword>
<evidence type="ECO:0000256" key="9">
    <source>
        <dbReference type="RuleBase" id="RU003945"/>
    </source>
</evidence>
<dbReference type="STRING" id="45286.A0A0X8HVH4"/>
<keyword evidence="13" id="KW-1185">Reference proteome</keyword>
<proteinExistence type="inferred from homology"/>
<evidence type="ECO:0000313" key="12">
    <source>
        <dbReference type="EMBL" id="AMD22227.1"/>
    </source>
</evidence>
<comment type="similarity">
    <text evidence="2 9">Belongs to the OXA1/ALB3/YidC family.</text>
</comment>
<keyword evidence="4" id="KW-0999">Mitochondrion inner membrane</keyword>
<comment type="subcellular location">
    <subcellularLocation>
        <location evidence="9">Membrane</location>
        <topology evidence="9">Multi-pass membrane protein</topology>
    </subcellularLocation>
    <subcellularLocation>
        <location evidence="1">Mitochondrion inner membrane</location>
        <topology evidence="1">Multi-pass membrane protein</topology>
    </subcellularLocation>
</comment>
<gene>
    <name evidence="12" type="ORF">AW171_hschr74251</name>
</gene>
<evidence type="ECO:0000256" key="1">
    <source>
        <dbReference type="ARBA" id="ARBA00004448"/>
    </source>
</evidence>
<dbReference type="CDD" id="cd20069">
    <property type="entry name" value="5TM_Oxa1-like"/>
    <property type="match status" value="1"/>
</dbReference>
<dbReference type="GO" id="GO:0032979">
    <property type="term" value="P:protein insertion into mitochondrial inner membrane from matrix"/>
    <property type="evidence" value="ECO:0007669"/>
    <property type="project" value="TreeGrafter"/>
</dbReference>
<reference evidence="12 13" key="1">
    <citation type="submission" date="2016-01" db="EMBL/GenBank/DDBJ databases">
        <title>Genome sequence of the yeast Holleya sinecauda.</title>
        <authorList>
            <person name="Dietrich F.S."/>
        </authorList>
    </citation>
    <scope>NUCLEOTIDE SEQUENCE [LARGE SCALE GENOMIC DNA]</scope>
    <source>
        <strain evidence="12 13">ATCC 58844</strain>
    </source>
</reference>
<evidence type="ECO:0000256" key="3">
    <source>
        <dbReference type="ARBA" id="ARBA00022692"/>
    </source>
</evidence>
<keyword evidence="8 10" id="KW-0472">Membrane</keyword>
<keyword evidence="6 10" id="KW-1133">Transmembrane helix</keyword>
<feature type="domain" description="Membrane insertase YidC/Oxa/ALB C-terminal" evidence="11">
    <location>
        <begin position="106"/>
        <end position="295"/>
    </location>
</feature>
<dbReference type="PANTHER" id="PTHR12428">
    <property type="entry name" value="OXA1"/>
    <property type="match status" value="1"/>
</dbReference>
<keyword evidence="7" id="KW-0496">Mitochondrion</keyword>
<evidence type="ECO:0000313" key="13">
    <source>
        <dbReference type="Proteomes" id="UP000243052"/>
    </source>
</evidence>
<protein>
    <submittedName>
        <fullName evidence="12">HGL113Wp</fullName>
    </submittedName>
</protein>
<dbReference type="EMBL" id="CP014247">
    <property type="protein sequence ID" value="AMD22227.1"/>
    <property type="molecule type" value="Genomic_DNA"/>
</dbReference>
<dbReference type="Proteomes" id="UP000243052">
    <property type="component" value="Chromosome vii"/>
</dbReference>
<feature type="transmembrane region" description="Helical" evidence="10">
    <location>
        <begin position="178"/>
        <end position="196"/>
    </location>
</feature>
<dbReference type="GeneID" id="28725570"/>